<dbReference type="EMBL" id="KN832970">
    <property type="protein sequence ID" value="KIM92114.1"/>
    <property type="molecule type" value="Genomic_DNA"/>
</dbReference>
<gene>
    <name evidence="1" type="ORF">PILCRDRAFT_57256</name>
</gene>
<proteinExistence type="predicted"/>
<reference evidence="1 2" key="1">
    <citation type="submission" date="2014-04" db="EMBL/GenBank/DDBJ databases">
        <authorList>
            <consortium name="DOE Joint Genome Institute"/>
            <person name="Kuo A."/>
            <person name="Tarkka M."/>
            <person name="Buscot F."/>
            <person name="Kohler A."/>
            <person name="Nagy L.G."/>
            <person name="Floudas D."/>
            <person name="Copeland A."/>
            <person name="Barry K.W."/>
            <person name="Cichocki N."/>
            <person name="Veneault-Fourrey C."/>
            <person name="LaButti K."/>
            <person name="Lindquist E.A."/>
            <person name="Lipzen A."/>
            <person name="Lundell T."/>
            <person name="Morin E."/>
            <person name="Murat C."/>
            <person name="Sun H."/>
            <person name="Tunlid A."/>
            <person name="Henrissat B."/>
            <person name="Grigoriev I.V."/>
            <person name="Hibbett D.S."/>
            <person name="Martin F."/>
            <person name="Nordberg H.P."/>
            <person name="Cantor M.N."/>
            <person name="Hua S.X."/>
        </authorList>
    </citation>
    <scope>NUCLEOTIDE SEQUENCE [LARGE SCALE GENOMIC DNA]</scope>
    <source>
        <strain evidence="1 2">F 1598</strain>
    </source>
</reference>
<reference evidence="2" key="2">
    <citation type="submission" date="2015-01" db="EMBL/GenBank/DDBJ databases">
        <title>Evolutionary Origins and Diversification of the Mycorrhizal Mutualists.</title>
        <authorList>
            <consortium name="DOE Joint Genome Institute"/>
            <consortium name="Mycorrhizal Genomics Consortium"/>
            <person name="Kohler A."/>
            <person name="Kuo A."/>
            <person name="Nagy L.G."/>
            <person name="Floudas D."/>
            <person name="Copeland A."/>
            <person name="Barry K.W."/>
            <person name="Cichocki N."/>
            <person name="Veneault-Fourrey C."/>
            <person name="LaButti K."/>
            <person name="Lindquist E.A."/>
            <person name="Lipzen A."/>
            <person name="Lundell T."/>
            <person name="Morin E."/>
            <person name="Murat C."/>
            <person name="Riley R."/>
            <person name="Ohm R."/>
            <person name="Sun H."/>
            <person name="Tunlid A."/>
            <person name="Henrissat B."/>
            <person name="Grigoriev I.V."/>
            <person name="Hibbett D.S."/>
            <person name="Martin F."/>
        </authorList>
    </citation>
    <scope>NUCLEOTIDE SEQUENCE [LARGE SCALE GENOMIC DNA]</scope>
    <source>
        <strain evidence="2">F 1598</strain>
    </source>
</reference>
<dbReference type="AlphaFoldDB" id="A0A0C3GKL5"/>
<feature type="non-terminal residue" evidence="1">
    <location>
        <position position="1"/>
    </location>
</feature>
<evidence type="ECO:0000313" key="2">
    <source>
        <dbReference type="Proteomes" id="UP000054166"/>
    </source>
</evidence>
<accession>A0A0C3GKL5</accession>
<protein>
    <submittedName>
        <fullName evidence="1">Uncharacterized protein</fullName>
    </submittedName>
</protein>
<name>A0A0C3GKL5_PILCF</name>
<dbReference type="InParanoid" id="A0A0C3GKL5"/>
<sequence>DQTQAVYAQGLNLTWVQTGSTQVSVVGEDEKRAFTAIVSISNSGVLLPFQAIYMGKSNRSCPDKSAKHYDASQAVNF</sequence>
<dbReference type="Proteomes" id="UP000054166">
    <property type="component" value="Unassembled WGS sequence"/>
</dbReference>
<dbReference type="HOGENOM" id="CLU_2644755_0_0_1"/>
<organism evidence="1 2">
    <name type="scientific">Piloderma croceum (strain F 1598)</name>
    <dbReference type="NCBI Taxonomy" id="765440"/>
    <lineage>
        <taxon>Eukaryota</taxon>
        <taxon>Fungi</taxon>
        <taxon>Dikarya</taxon>
        <taxon>Basidiomycota</taxon>
        <taxon>Agaricomycotina</taxon>
        <taxon>Agaricomycetes</taxon>
        <taxon>Agaricomycetidae</taxon>
        <taxon>Atheliales</taxon>
        <taxon>Atheliaceae</taxon>
        <taxon>Piloderma</taxon>
    </lineage>
</organism>
<dbReference type="OrthoDB" id="3341102at2759"/>
<keyword evidence="2" id="KW-1185">Reference proteome</keyword>
<evidence type="ECO:0000313" key="1">
    <source>
        <dbReference type="EMBL" id="KIM92114.1"/>
    </source>
</evidence>
<dbReference type="STRING" id="765440.A0A0C3GKL5"/>